<reference evidence="1 2" key="1">
    <citation type="submission" date="2015-07" db="EMBL/GenBank/DDBJ databases">
        <authorList>
            <person name="Noorani M."/>
        </authorList>
    </citation>
    <scope>NUCLEOTIDE SEQUENCE [LARGE SCALE GENOMIC DNA]</scope>
    <source>
        <strain evidence="1 2">CECT 7802</strain>
    </source>
</reference>
<dbReference type="AlphaFoldDB" id="A0A0M6YL64"/>
<gene>
    <name evidence="1" type="ORF">JDO7802_03136</name>
</gene>
<dbReference type="EMBL" id="CXSU01000012">
    <property type="protein sequence ID" value="CTQ51098.1"/>
    <property type="molecule type" value="Genomic_DNA"/>
</dbReference>
<name>A0A0M6YL64_9RHOB</name>
<dbReference type="STRING" id="420998.JDO7802_03136"/>
<keyword evidence="2" id="KW-1185">Reference proteome</keyword>
<sequence>MTSLSAWLAGFIALILLGRAIWILRAEARDEDAGRPRGIPPGKGYTQIESDYSSGVGGGNQLTTRVPQDPQEYARAFVPRRAGKHTTENQE</sequence>
<dbReference type="OrthoDB" id="7659217at2"/>
<protein>
    <submittedName>
        <fullName evidence="1">Uncharacterized protein</fullName>
    </submittedName>
</protein>
<organism evidence="1 2">
    <name type="scientific">Jannaschia donghaensis</name>
    <dbReference type="NCBI Taxonomy" id="420998"/>
    <lineage>
        <taxon>Bacteria</taxon>
        <taxon>Pseudomonadati</taxon>
        <taxon>Pseudomonadota</taxon>
        <taxon>Alphaproteobacteria</taxon>
        <taxon>Rhodobacterales</taxon>
        <taxon>Roseobacteraceae</taxon>
        <taxon>Jannaschia</taxon>
    </lineage>
</organism>
<proteinExistence type="predicted"/>
<accession>A0A0M6YL64</accession>
<dbReference type="RefSeq" id="WP_055086845.1">
    <property type="nucleotide sequence ID" value="NZ_CXSU01000012.1"/>
</dbReference>
<evidence type="ECO:0000313" key="1">
    <source>
        <dbReference type="EMBL" id="CTQ51098.1"/>
    </source>
</evidence>
<dbReference type="Proteomes" id="UP000049222">
    <property type="component" value="Unassembled WGS sequence"/>
</dbReference>
<evidence type="ECO:0000313" key="2">
    <source>
        <dbReference type="Proteomes" id="UP000049222"/>
    </source>
</evidence>